<evidence type="ECO:0000313" key="2">
    <source>
        <dbReference type="Proteomes" id="UP000182888"/>
    </source>
</evidence>
<dbReference type="EMBL" id="CCND01000011">
    <property type="protein sequence ID" value="CDX54572.1"/>
    <property type="molecule type" value="Genomic_DNA"/>
</dbReference>
<dbReference type="AlphaFoldDB" id="A0A0K2VVM5"/>
<gene>
    <name evidence="1" type="ORF">MPL1032_190156</name>
</gene>
<sequence>MADFVVDKVVIVNWALVELGLAPNFSIDAETKLGQTVDIFWPRALARAFGMHDWTFCRKTFQLTRQVATPVTGYRFGFDLPGNRIGPALKLLSDPRHDVPIRDFTIEGTTAFCDEETVYARCKVMVEPEAWDPQFADAFSTLLASYLAIPLTGDPDQQDAKTIQAIGSRSEGGTGGMFGRMIAQDRSAAPVSTPATTDVLQGGRSGGGCYPWHGNF</sequence>
<accession>A0A0K2VVM5</accession>
<protein>
    <submittedName>
        <fullName evidence="1">Uncharacterized protein</fullName>
    </submittedName>
</protein>
<evidence type="ECO:0000313" key="1">
    <source>
        <dbReference type="EMBL" id="CDX54572.1"/>
    </source>
</evidence>
<reference evidence="2" key="1">
    <citation type="submission" date="2014-08" db="EMBL/GenBank/DDBJ databases">
        <authorList>
            <person name="Edwards T."/>
        </authorList>
    </citation>
    <scope>NUCLEOTIDE SEQUENCE [LARGE SCALE GENOMIC DNA]</scope>
</reference>
<proteinExistence type="predicted"/>
<organism evidence="1 2">
    <name type="scientific">Mesorhizobium plurifarium</name>
    <dbReference type="NCBI Taxonomy" id="69974"/>
    <lineage>
        <taxon>Bacteria</taxon>
        <taxon>Pseudomonadati</taxon>
        <taxon>Pseudomonadota</taxon>
        <taxon>Alphaproteobacteria</taxon>
        <taxon>Hyphomicrobiales</taxon>
        <taxon>Phyllobacteriaceae</taxon>
        <taxon>Mesorhizobium</taxon>
    </lineage>
</organism>
<name>A0A0K2VVM5_MESPL</name>
<dbReference type="Proteomes" id="UP000182888">
    <property type="component" value="Unassembled WGS sequence"/>
</dbReference>